<evidence type="ECO:0000256" key="6">
    <source>
        <dbReference type="ARBA" id="ARBA00022833"/>
    </source>
</evidence>
<protein>
    <recommendedName>
        <fullName evidence="8">tRNA-specific adenosine deaminase</fullName>
        <ecNumber evidence="8">3.5.4.33</ecNumber>
    </recommendedName>
</protein>
<dbReference type="EC" id="3.5.4.33" evidence="8"/>
<evidence type="ECO:0000259" key="9">
    <source>
        <dbReference type="PROSITE" id="PS51747"/>
    </source>
</evidence>
<evidence type="ECO:0000256" key="3">
    <source>
        <dbReference type="ARBA" id="ARBA00022694"/>
    </source>
</evidence>
<dbReference type="Gene3D" id="3.40.140.10">
    <property type="entry name" value="Cytidine Deaminase, domain 2"/>
    <property type="match status" value="1"/>
</dbReference>
<keyword evidence="6 8" id="KW-0862">Zinc</keyword>
<dbReference type="InterPro" id="IPR028883">
    <property type="entry name" value="tRNA_aden_deaminase"/>
</dbReference>
<comment type="caution">
    <text evidence="10">The sequence shown here is derived from an EMBL/GenBank/DDBJ whole genome shotgun (WGS) entry which is preliminary data.</text>
</comment>
<dbReference type="GO" id="GO:0002100">
    <property type="term" value="P:tRNA wobble adenosine to inosine editing"/>
    <property type="evidence" value="ECO:0007669"/>
    <property type="project" value="UniProtKB-UniRule"/>
</dbReference>
<dbReference type="PROSITE" id="PS51747">
    <property type="entry name" value="CYT_DCMP_DEAMINASES_2"/>
    <property type="match status" value="1"/>
</dbReference>
<feature type="domain" description="CMP/dCMP-type deaminase" evidence="9">
    <location>
        <begin position="1"/>
        <end position="135"/>
    </location>
</feature>
<sequence>MNREAFMREALKEAKKAFQNGDVPVGAVAVYQNRIIARGYNQMELLHDPTAHAEMIAITQAASFLHTRGGKDHRGSLEKVSFYVTLEPCPMCAGALVLAHCENLIYGTKDPKMGACGSLYRITDDAKLNHQLNVFAGVLESDAKFLMQEFFKSLRKEKR</sequence>
<organism evidence="10 11">
    <name type="scientific">Candidatus Abzuiibacterium crystallinum</name>
    <dbReference type="NCBI Taxonomy" id="1974748"/>
    <lineage>
        <taxon>Bacteria</taxon>
        <taxon>Pseudomonadati</taxon>
        <taxon>Candidatus Omnitrophota</taxon>
        <taxon>Candidatus Abzuiibacterium</taxon>
    </lineage>
</organism>
<evidence type="ECO:0000256" key="1">
    <source>
        <dbReference type="ARBA" id="ARBA00010669"/>
    </source>
</evidence>
<dbReference type="PANTHER" id="PTHR11079">
    <property type="entry name" value="CYTOSINE DEAMINASE FAMILY MEMBER"/>
    <property type="match status" value="1"/>
</dbReference>
<evidence type="ECO:0000313" key="10">
    <source>
        <dbReference type="EMBL" id="PIQ85997.1"/>
    </source>
</evidence>
<comment type="cofactor">
    <cofactor evidence="8">
        <name>Zn(2+)</name>
        <dbReference type="ChEBI" id="CHEBI:29105"/>
    </cofactor>
    <text evidence="8">Binds 1 zinc ion per subunit.</text>
</comment>
<evidence type="ECO:0000256" key="2">
    <source>
        <dbReference type="ARBA" id="ARBA00011738"/>
    </source>
</evidence>
<reference evidence="10 11" key="1">
    <citation type="submission" date="2017-09" db="EMBL/GenBank/DDBJ databases">
        <title>Depth-based differentiation of microbial function through sediment-hosted aquifers and enrichment of novel symbionts in the deep terrestrial subsurface.</title>
        <authorList>
            <person name="Probst A.J."/>
            <person name="Ladd B."/>
            <person name="Jarett J.K."/>
            <person name="Geller-Mcgrath D.E."/>
            <person name="Sieber C.M."/>
            <person name="Emerson J.B."/>
            <person name="Anantharaman K."/>
            <person name="Thomas B.C."/>
            <person name="Malmstrom R."/>
            <person name="Stieglmeier M."/>
            <person name="Klingl A."/>
            <person name="Woyke T."/>
            <person name="Ryan C.M."/>
            <person name="Banfield J.F."/>
        </authorList>
    </citation>
    <scope>NUCLEOTIDE SEQUENCE [LARGE SCALE GENOMIC DNA]</scope>
    <source>
        <strain evidence="10">CG11_big_fil_rev_8_21_14_0_20_45_26</strain>
    </source>
</reference>
<evidence type="ECO:0000256" key="8">
    <source>
        <dbReference type="HAMAP-Rule" id="MF_00972"/>
    </source>
</evidence>
<dbReference type="Pfam" id="PF14437">
    <property type="entry name" value="MafB19-deam"/>
    <property type="match status" value="1"/>
</dbReference>
<dbReference type="SUPFAM" id="SSF53927">
    <property type="entry name" value="Cytidine deaminase-like"/>
    <property type="match status" value="1"/>
</dbReference>
<gene>
    <name evidence="8" type="primary">tadA</name>
    <name evidence="10" type="ORF">COV74_06600</name>
</gene>
<dbReference type="Proteomes" id="UP000230859">
    <property type="component" value="Unassembled WGS sequence"/>
</dbReference>
<comment type="catalytic activity">
    <reaction evidence="7 8">
        <text>adenosine(34) in tRNA + H2O + H(+) = inosine(34) in tRNA + NH4(+)</text>
        <dbReference type="Rhea" id="RHEA:43168"/>
        <dbReference type="Rhea" id="RHEA-COMP:10373"/>
        <dbReference type="Rhea" id="RHEA-COMP:10374"/>
        <dbReference type="ChEBI" id="CHEBI:15377"/>
        <dbReference type="ChEBI" id="CHEBI:15378"/>
        <dbReference type="ChEBI" id="CHEBI:28938"/>
        <dbReference type="ChEBI" id="CHEBI:74411"/>
        <dbReference type="ChEBI" id="CHEBI:82852"/>
        <dbReference type="EC" id="3.5.4.33"/>
    </reaction>
</comment>
<proteinExistence type="inferred from homology"/>
<evidence type="ECO:0000256" key="4">
    <source>
        <dbReference type="ARBA" id="ARBA00022723"/>
    </source>
</evidence>
<dbReference type="EMBL" id="PCVY01000055">
    <property type="protein sequence ID" value="PIQ85997.1"/>
    <property type="molecule type" value="Genomic_DNA"/>
</dbReference>
<accession>A0A2H0LNN5</accession>
<feature type="binding site" evidence="8">
    <location>
        <position position="52"/>
    </location>
    <ligand>
        <name>Zn(2+)</name>
        <dbReference type="ChEBI" id="CHEBI:29105"/>
        <note>catalytic</note>
    </ligand>
</feature>
<comment type="similarity">
    <text evidence="1">Belongs to the cytidine and deoxycytidylate deaminase family. ADAT2 subfamily.</text>
</comment>
<dbReference type="PANTHER" id="PTHR11079:SF202">
    <property type="entry name" value="TRNA-SPECIFIC ADENOSINE DEAMINASE"/>
    <property type="match status" value="1"/>
</dbReference>
<dbReference type="PROSITE" id="PS00903">
    <property type="entry name" value="CYT_DCMP_DEAMINASES_1"/>
    <property type="match status" value="1"/>
</dbReference>
<dbReference type="InterPro" id="IPR058535">
    <property type="entry name" value="MafB19-deam"/>
</dbReference>
<feature type="active site" description="Proton donor" evidence="8">
    <location>
        <position position="54"/>
    </location>
</feature>
<feature type="binding site" evidence="8">
    <location>
        <position position="92"/>
    </location>
    <ligand>
        <name>Zn(2+)</name>
        <dbReference type="ChEBI" id="CHEBI:29105"/>
        <note>catalytic</note>
    </ligand>
</feature>
<dbReference type="AlphaFoldDB" id="A0A2H0LNN5"/>
<evidence type="ECO:0000256" key="7">
    <source>
        <dbReference type="ARBA" id="ARBA00048045"/>
    </source>
</evidence>
<keyword evidence="5 8" id="KW-0378">Hydrolase</keyword>
<dbReference type="HAMAP" id="MF_00972">
    <property type="entry name" value="tRNA_aden_deaminase"/>
    <property type="match status" value="1"/>
</dbReference>
<comment type="subunit">
    <text evidence="2 8">Homodimer.</text>
</comment>
<evidence type="ECO:0000256" key="5">
    <source>
        <dbReference type="ARBA" id="ARBA00022801"/>
    </source>
</evidence>
<feature type="binding site" evidence="8">
    <location>
        <position position="89"/>
    </location>
    <ligand>
        <name>Zn(2+)</name>
        <dbReference type="ChEBI" id="CHEBI:29105"/>
        <note>catalytic</note>
    </ligand>
</feature>
<dbReference type="CDD" id="cd01285">
    <property type="entry name" value="nucleoside_deaminase"/>
    <property type="match status" value="1"/>
</dbReference>
<keyword evidence="3 8" id="KW-0819">tRNA processing</keyword>
<keyword evidence="4 8" id="KW-0479">Metal-binding</keyword>
<name>A0A2H0LNN5_9BACT</name>
<dbReference type="GO" id="GO:0052717">
    <property type="term" value="F:tRNA-specific adenosine-34 deaminase activity"/>
    <property type="evidence" value="ECO:0007669"/>
    <property type="project" value="UniProtKB-UniRule"/>
</dbReference>
<dbReference type="InterPro" id="IPR016192">
    <property type="entry name" value="APOBEC/CMP_deaminase_Zn-bd"/>
</dbReference>
<dbReference type="InterPro" id="IPR002125">
    <property type="entry name" value="CMP_dCMP_dom"/>
</dbReference>
<evidence type="ECO:0000313" key="11">
    <source>
        <dbReference type="Proteomes" id="UP000230859"/>
    </source>
</evidence>
<dbReference type="InterPro" id="IPR016193">
    <property type="entry name" value="Cytidine_deaminase-like"/>
</dbReference>
<dbReference type="GO" id="GO:0008270">
    <property type="term" value="F:zinc ion binding"/>
    <property type="evidence" value="ECO:0007669"/>
    <property type="project" value="UniProtKB-UniRule"/>
</dbReference>
<comment type="function">
    <text evidence="8">Catalyzes the deamination of adenosine to inosine at the wobble position 34 of tRNA(Arg2).</text>
</comment>